<evidence type="ECO:0000313" key="1">
    <source>
        <dbReference type="EMBL" id="PSL34112.1"/>
    </source>
</evidence>
<gene>
    <name evidence="1" type="ORF">CLV60_101481</name>
</gene>
<sequence>MYYFNIRLSAALTPETFFFPARPMMPTMKKTIAKVSIKNVSGDVYL</sequence>
<keyword evidence="2" id="KW-1185">Reference proteome</keyword>
<organism evidence="1 2">
    <name type="scientific">Dyadobacter jiangsuensis</name>
    <dbReference type="NCBI Taxonomy" id="1591085"/>
    <lineage>
        <taxon>Bacteria</taxon>
        <taxon>Pseudomonadati</taxon>
        <taxon>Bacteroidota</taxon>
        <taxon>Cytophagia</taxon>
        <taxon>Cytophagales</taxon>
        <taxon>Spirosomataceae</taxon>
        <taxon>Dyadobacter</taxon>
    </lineage>
</organism>
<dbReference type="EMBL" id="PYAS01000001">
    <property type="protein sequence ID" value="PSL34112.1"/>
    <property type="molecule type" value="Genomic_DNA"/>
</dbReference>
<accession>A0A2P8GJH5</accession>
<evidence type="ECO:0000313" key="2">
    <source>
        <dbReference type="Proteomes" id="UP000241964"/>
    </source>
</evidence>
<comment type="caution">
    <text evidence="1">The sequence shown here is derived from an EMBL/GenBank/DDBJ whole genome shotgun (WGS) entry which is preliminary data.</text>
</comment>
<dbReference type="AlphaFoldDB" id="A0A2P8GJH5"/>
<protein>
    <submittedName>
        <fullName evidence="1">Uncharacterized protein</fullName>
    </submittedName>
</protein>
<dbReference type="Proteomes" id="UP000241964">
    <property type="component" value="Unassembled WGS sequence"/>
</dbReference>
<proteinExistence type="predicted"/>
<name>A0A2P8GJH5_9BACT</name>
<reference evidence="1 2" key="1">
    <citation type="submission" date="2018-03" db="EMBL/GenBank/DDBJ databases">
        <title>Genomic Encyclopedia of Archaeal and Bacterial Type Strains, Phase II (KMG-II): from individual species to whole genera.</title>
        <authorList>
            <person name="Goeker M."/>
        </authorList>
    </citation>
    <scope>NUCLEOTIDE SEQUENCE [LARGE SCALE GENOMIC DNA]</scope>
    <source>
        <strain evidence="1 2">DSM 29057</strain>
    </source>
</reference>